<gene>
    <name evidence="2" type="ORF">PMAYCL1PPCAC_25276</name>
</gene>
<evidence type="ECO:0000313" key="3">
    <source>
        <dbReference type="Proteomes" id="UP001328107"/>
    </source>
</evidence>
<comment type="caution">
    <text evidence="2">The sequence shown here is derived from an EMBL/GenBank/DDBJ whole genome shotgun (WGS) entry which is preliminary data.</text>
</comment>
<keyword evidence="1" id="KW-0732">Signal</keyword>
<protein>
    <submittedName>
        <fullName evidence="2">Uncharacterized protein</fullName>
    </submittedName>
</protein>
<dbReference type="EMBL" id="BTRK01000005">
    <property type="protein sequence ID" value="GMR55081.1"/>
    <property type="molecule type" value="Genomic_DNA"/>
</dbReference>
<proteinExistence type="predicted"/>
<feature type="signal peptide" evidence="1">
    <location>
        <begin position="1"/>
        <end position="20"/>
    </location>
</feature>
<evidence type="ECO:0000256" key="1">
    <source>
        <dbReference type="SAM" id="SignalP"/>
    </source>
</evidence>
<feature type="chain" id="PRO_5042837442" evidence="1">
    <location>
        <begin position="21"/>
        <end position="124"/>
    </location>
</feature>
<organism evidence="2 3">
    <name type="scientific">Pristionchus mayeri</name>
    <dbReference type="NCBI Taxonomy" id="1317129"/>
    <lineage>
        <taxon>Eukaryota</taxon>
        <taxon>Metazoa</taxon>
        <taxon>Ecdysozoa</taxon>
        <taxon>Nematoda</taxon>
        <taxon>Chromadorea</taxon>
        <taxon>Rhabditida</taxon>
        <taxon>Rhabditina</taxon>
        <taxon>Diplogasteromorpha</taxon>
        <taxon>Diplogasteroidea</taxon>
        <taxon>Neodiplogasteridae</taxon>
        <taxon>Pristionchus</taxon>
    </lineage>
</organism>
<dbReference type="Proteomes" id="UP001328107">
    <property type="component" value="Unassembled WGS sequence"/>
</dbReference>
<dbReference type="Gene3D" id="2.60.20.10">
    <property type="entry name" value="Crystallins"/>
    <property type="match status" value="1"/>
</dbReference>
<keyword evidence="3" id="KW-1185">Reference proteome</keyword>
<reference evidence="3" key="1">
    <citation type="submission" date="2022-10" db="EMBL/GenBank/DDBJ databases">
        <title>Genome assembly of Pristionchus species.</title>
        <authorList>
            <person name="Yoshida K."/>
            <person name="Sommer R.J."/>
        </authorList>
    </citation>
    <scope>NUCLEOTIDE SEQUENCE [LARGE SCALE GENOMIC DNA]</scope>
    <source>
        <strain evidence="3">RS5460</strain>
    </source>
</reference>
<evidence type="ECO:0000313" key="2">
    <source>
        <dbReference type="EMBL" id="GMR55081.1"/>
    </source>
</evidence>
<sequence>IMSTLFQIVILLTSVSDIFGQNVRCEGAGQKCAVVFSTERCQDKSISFEVNELVRDLATRDFDNTIVSVSVTRNCALLLYDGVGYMGNARMYLGNIGAEQYYKVDKTMRNAASSARCRCNITHM</sequence>
<name>A0AAN5I9L6_9BILA</name>
<accession>A0AAN5I9L6</accession>
<dbReference type="AlphaFoldDB" id="A0AAN5I9L6"/>
<feature type="non-terminal residue" evidence="2">
    <location>
        <position position="1"/>
    </location>
</feature>